<dbReference type="EMBL" id="VMSJ01000001">
    <property type="protein sequence ID" value="TVT28964.1"/>
    <property type="molecule type" value="Genomic_DNA"/>
</dbReference>
<name>A0A558AXH6_9STAP</name>
<comment type="caution">
    <text evidence="1">The sequence shown here is derived from an EMBL/GenBank/DDBJ whole genome shotgun (WGS) entry which is preliminary data.</text>
</comment>
<dbReference type="Pfam" id="PF06754">
    <property type="entry name" value="PhnG"/>
    <property type="match status" value="1"/>
</dbReference>
<dbReference type="Proteomes" id="UP000315103">
    <property type="component" value="Unassembled WGS sequence"/>
</dbReference>
<dbReference type="GO" id="GO:0016829">
    <property type="term" value="F:lyase activity"/>
    <property type="evidence" value="ECO:0007669"/>
    <property type="project" value="UniProtKB-KW"/>
</dbReference>
<dbReference type="RefSeq" id="WP_145284737.1">
    <property type="nucleotide sequence ID" value="NZ_VMSJ01000001.1"/>
</dbReference>
<dbReference type="InterPro" id="IPR009609">
    <property type="entry name" value="Phosphonate_metab_PhnG"/>
</dbReference>
<reference evidence="1 2" key="1">
    <citation type="submission" date="2019-07" db="EMBL/GenBank/DDBJ databases">
        <title>Salinicoccus cyprini sp. nov., isolated from gastro-intestinal tract of mirror carp, Cyprinus carpio var. specularis, collected from Gobind Sagar Reservoir, Himachal Pradesh, India.</title>
        <authorList>
            <person name="Talwar C."/>
            <person name="Singh A.K."/>
            <person name="Lal R."/>
            <person name="Negi R.K."/>
        </authorList>
    </citation>
    <scope>NUCLEOTIDE SEQUENCE [LARGE SCALE GENOMIC DNA]</scope>
    <source>
        <strain evidence="1 2">CT19</strain>
    </source>
</reference>
<sequence length="139" mass="15950">MERKRWTSLFIKYGEQEAIEFFNTYQSQVDFDIISEPAEGLTMIKVREHAENSLFYIGEMLVTETKIRQGQTVGLGVVKGSNAKLSEALSFIDLCFKLEVLLEALEDILAKLELKESVFIKSRTNEILKTKVDFDMMAE</sequence>
<keyword evidence="1" id="KW-0456">Lyase</keyword>
<dbReference type="AlphaFoldDB" id="A0A558AXH6"/>
<proteinExistence type="predicted"/>
<evidence type="ECO:0000313" key="2">
    <source>
        <dbReference type="Proteomes" id="UP000315103"/>
    </source>
</evidence>
<evidence type="ECO:0000313" key="1">
    <source>
        <dbReference type="EMBL" id="TVT28964.1"/>
    </source>
</evidence>
<protein>
    <submittedName>
        <fullName evidence="1">Phosphonate C-P lyase system protein PhnG</fullName>
    </submittedName>
</protein>
<dbReference type="GO" id="GO:0015716">
    <property type="term" value="P:organic phosphonate transport"/>
    <property type="evidence" value="ECO:0007669"/>
    <property type="project" value="InterPro"/>
</dbReference>
<gene>
    <name evidence="1" type="ORF">FO441_01425</name>
</gene>
<dbReference type="GO" id="GO:0019634">
    <property type="term" value="P:organic phosphonate metabolic process"/>
    <property type="evidence" value="ECO:0007669"/>
    <property type="project" value="InterPro"/>
</dbReference>
<dbReference type="OrthoDB" id="3182891at2"/>
<organism evidence="1 2">
    <name type="scientific">Salinicoccus cyprini</name>
    <dbReference type="NCBI Taxonomy" id="2493691"/>
    <lineage>
        <taxon>Bacteria</taxon>
        <taxon>Bacillati</taxon>
        <taxon>Bacillota</taxon>
        <taxon>Bacilli</taxon>
        <taxon>Bacillales</taxon>
        <taxon>Staphylococcaceae</taxon>
        <taxon>Salinicoccus</taxon>
    </lineage>
</organism>
<keyword evidence="2" id="KW-1185">Reference proteome</keyword>
<accession>A0A558AXH6</accession>